<dbReference type="InterPro" id="IPR011009">
    <property type="entry name" value="Kinase-like_dom_sf"/>
</dbReference>
<evidence type="ECO:0000256" key="1">
    <source>
        <dbReference type="ARBA" id="ARBA00005843"/>
    </source>
</evidence>
<dbReference type="AlphaFoldDB" id="A0A835XSG6"/>
<dbReference type="PANTHER" id="PTHR44329:SF289">
    <property type="entry name" value="SERINE_THREONINE-PROTEIN KINASE VIK"/>
    <property type="match status" value="1"/>
</dbReference>
<dbReference type="Pfam" id="PF13637">
    <property type="entry name" value="Ank_4"/>
    <property type="match status" value="1"/>
</dbReference>
<dbReference type="InterPro" id="IPR008271">
    <property type="entry name" value="Ser/Thr_kinase_AS"/>
</dbReference>
<keyword evidence="6" id="KW-1185">Reference proteome</keyword>
<dbReference type="Gene3D" id="1.25.40.20">
    <property type="entry name" value="Ankyrin repeat-containing domain"/>
    <property type="match status" value="2"/>
</dbReference>
<dbReference type="InterPro" id="IPR036770">
    <property type="entry name" value="Ankyrin_rpt-contain_sf"/>
</dbReference>
<dbReference type="PROSITE" id="PS50088">
    <property type="entry name" value="ANK_REPEAT"/>
    <property type="match status" value="2"/>
</dbReference>
<dbReference type="PANTHER" id="PTHR44329">
    <property type="entry name" value="SERINE/THREONINE-PROTEIN KINASE TNNI3K-RELATED"/>
    <property type="match status" value="1"/>
</dbReference>
<dbReference type="EMBL" id="JAEHOE010000075">
    <property type="protein sequence ID" value="KAG2489256.1"/>
    <property type="molecule type" value="Genomic_DNA"/>
</dbReference>
<dbReference type="GO" id="GO:0004674">
    <property type="term" value="F:protein serine/threonine kinase activity"/>
    <property type="evidence" value="ECO:0007669"/>
    <property type="project" value="TreeGrafter"/>
</dbReference>
<proteinExistence type="inferred from homology"/>
<accession>A0A835XSG6</accession>
<dbReference type="InterPro" id="IPR000719">
    <property type="entry name" value="Prot_kinase_dom"/>
</dbReference>
<dbReference type="SMART" id="SM00248">
    <property type="entry name" value="ANK"/>
    <property type="match status" value="4"/>
</dbReference>
<dbReference type="PROSITE" id="PS50011">
    <property type="entry name" value="PROTEIN_KINASE_DOM"/>
    <property type="match status" value="1"/>
</dbReference>
<name>A0A835XSG6_9CHLO</name>
<dbReference type="GO" id="GO:0005524">
    <property type="term" value="F:ATP binding"/>
    <property type="evidence" value="ECO:0007669"/>
    <property type="project" value="InterPro"/>
</dbReference>
<gene>
    <name evidence="5" type="ORF">HYH03_012276</name>
</gene>
<feature type="repeat" description="ANK" evidence="2">
    <location>
        <begin position="63"/>
        <end position="84"/>
    </location>
</feature>
<dbReference type="Pfam" id="PF00069">
    <property type="entry name" value="Pkinase"/>
    <property type="match status" value="1"/>
</dbReference>
<evidence type="ECO:0000259" key="4">
    <source>
        <dbReference type="PROSITE" id="PS50011"/>
    </source>
</evidence>
<feature type="region of interest" description="Disordered" evidence="3">
    <location>
        <begin position="569"/>
        <end position="620"/>
    </location>
</feature>
<dbReference type="PROSITE" id="PS50297">
    <property type="entry name" value="ANK_REP_REGION"/>
    <property type="match status" value="2"/>
</dbReference>
<dbReference type="Gene3D" id="3.30.200.20">
    <property type="entry name" value="Phosphorylase Kinase, domain 1"/>
    <property type="match status" value="1"/>
</dbReference>
<reference evidence="5" key="1">
    <citation type="journal article" date="2020" name="bioRxiv">
        <title>Comparative genomics of Chlamydomonas.</title>
        <authorList>
            <person name="Craig R.J."/>
            <person name="Hasan A.R."/>
            <person name="Ness R.W."/>
            <person name="Keightley P.D."/>
        </authorList>
    </citation>
    <scope>NUCLEOTIDE SEQUENCE</scope>
    <source>
        <strain evidence="5">CCAP 11/70</strain>
    </source>
</reference>
<dbReference type="SUPFAM" id="SSF56112">
    <property type="entry name" value="Protein kinase-like (PK-like)"/>
    <property type="match status" value="1"/>
</dbReference>
<feature type="repeat" description="ANK" evidence="2">
    <location>
        <begin position="30"/>
        <end position="62"/>
    </location>
</feature>
<dbReference type="InterPro" id="IPR002110">
    <property type="entry name" value="Ankyrin_rpt"/>
</dbReference>
<evidence type="ECO:0000256" key="2">
    <source>
        <dbReference type="PROSITE-ProRule" id="PRU00023"/>
    </source>
</evidence>
<dbReference type="SMART" id="SM00220">
    <property type="entry name" value="S_TKc"/>
    <property type="match status" value="1"/>
</dbReference>
<evidence type="ECO:0000313" key="5">
    <source>
        <dbReference type="EMBL" id="KAG2489256.1"/>
    </source>
</evidence>
<evidence type="ECO:0000313" key="6">
    <source>
        <dbReference type="Proteomes" id="UP000612055"/>
    </source>
</evidence>
<dbReference type="SUPFAM" id="SSF48403">
    <property type="entry name" value="Ankyrin repeat"/>
    <property type="match status" value="1"/>
</dbReference>
<sequence>MHCAAYADNQEAVCTLLKHDRDLVNARDRDDWTPLHYAAWMGAQGSAYRLLEAGAEVGAKDKDGLTPLHLACATGDGGMVSLLLAMEGLGSSRGAPLASPMLLCNLGWAPAHLAACSGSAAALRALHRARPECISLAAGAAAGKQFSSCTPLHCAVACGEAEAVALLLEALQPDRLEAVPEGLTKLATSWDKWQSAWQRRNKLPRFVAVVDPFHDEDPLDDPGEASHAFERVSQAFREGLSRMGVSVEAEAPRVPRAWTFEVPWSLISYKSGEAMGRAAAGGFGEVHRATYNSCTSVALKRLKSGSPEDLQREFAFMRSLPPHDHITPLYGITIDPSTRQPWLVMAWYPLDLHRLFSGPAGHGGQPLLSLGKKLDIALELAEGLLFLHSHGVVHRDVKPDNVLLTRDLRVKITDFGISRAVAPGGEIDSVQGNGNPLWLAPEVQAFQGTKPAYTNAVDVYAWGVIFCQLISTLHHRIYQLLAPELIRMGEGRPPWHQQLLGLQLSAPESLRQLPAFLLDRLPLHLEPMAPALRDAALGLARDCLRLEPGERPSMAKVVERARALVESVEDGPAAPAAEQPQAAGLLPPAVPLAPPQLPVGAPPPLPPPRAPNPFEMGMDS</sequence>
<comment type="similarity">
    <text evidence="1">Belongs to the protein kinase superfamily. TKL Ser/Thr protein kinase family.</text>
</comment>
<dbReference type="OrthoDB" id="566830at2759"/>
<dbReference type="InterPro" id="IPR051681">
    <property type="entry name" value="Ser/Thr_Kinases-Pseudokinases"/>
</dbReference>
<comment type="caution">
    <text evidence="5">The sequence shown here is derived from an EMBL/GenBank/DDBJ whole genome shotgun (WGS) entry which is preliminary data.</text>
</comment>
<dbReference type="PROSITE" id="PS00108">
    <property type="entry name" value="PROTEIN_KINASE_ST"/>
    <property type="match status" value="1"/>
</dbReference>
<dbReference type="Proteomes" id="UP000612055">
    <property type="component" value="Unassembled WGS sequence"/>
</dbReference>
<feature type="domain" description="Protein kinase" evidence="4">
    <location>
        <begin position="272"/>
        <end position="565"/>
    </location>
</feature>
<dbReference type="Pfam" id="PF12796">
    <property type="entry name" value="Ank_2"/>
    <property type="match status" value="1"/>
</dbReference>
<feature type="compositionally biased region" description="Low complexity" evidence="3">
    <location>
        <begin position="571"/>
        <end position="587"/>
    </location>
</feature>
<dbReference type="Gene3D" id="1.10.510.10">
    <property type="entry name" value="Transferase(Phosphotransferase) domain 1"/>
    <property type="match status" value="1"/>
</dbReference>
<protein>
    <recommendedName>
        <fullName evidence="4">Protein kinase domain-containing protein</fullName>
    </recommendedName>
</protein>
<organism evidence="5 6">
    <name type="scientific">Edaphochlamys debaryana</name>
    <dbReference type="NCBI Taxonomy" id="47281"/>
    <lineage>
        <taxon>Eukaryota</taxon>
        <taxon>Viridiplantae</taxon>
        <taxon>Chlorophyta</taxon>
        <taxon>core chlorophytes</taxon>
        <taxon>Chlorophyceae</taxon>
        <taxon>CS clade</taxon>
        <taxon>Chlamydomonadales</taxon>
        <taxon>Chlamydomonadales incertae sedis</taxon>
        <taxon>Edaphochlamys</taxon>
    </lineage>
</organism>
<feature type="compositionally biased region" description="Pro residues" evidence="3">
    <location>
        <begin position="588"/>
        <end position="611"/>
    </location>
</feature>
<evidence type="ECO:0000256" key="3">
    <source>
        <dbReference type="SAM" id="MobiDB-lite"/>
    </source>
</evidence>
<keyword evidence="2" id="KW-0040">ANK repeat</keyword>
<dbReference type="Pfam" id="PF00023">
    <property type="entry name" value="Ank"/>
    <property type="match status" value="1"/>
</dbReference>